<accession>A0A9N9EK75</accession>
<organism evidence="2 3">
    <name type="scientific">Funneliformis caledonium</name>
    <dbReference type="NCBI Taxonomy" id="1117310"/>
    <lineage>
        <taxon>Eukaryota</taxon>
        <taxon>Fungi</taxon>
        <taxon>Fungi incertae sedis</taxon>
        <taxon>Mucoromycota</taxon>
        <taxon>Glomeromycotina</taxon>
        <taxon>Glomeromycetes</taxon>
        <taxon>Glomerales</taxon>
        <taxon>Glomeraceae</taxon>
        <taxon>Funneliformis</taxon>
    </lineage>
</organism>
<proteinExistence type="predicted"/>
<evidence type="ECO:0000313" key="2">
    <source>
        <dbReference type="EMBL" id="CAG8680348.1"/>
    </source>
</evidence>
<feature type="compositionally biased region" description="Low complexity" evidence="1">
    <location>
        <begin position="9"/>
        <end position="21"/>
    </location>
</feature>
<sequence>MERLRVIASESQSSQSTNSRSKLINIELPSIKEKEKKIVVKAVEEDRNSLNNSFSDSESISEQVPIEESSDKECFEIPPDLSEDDLLFEQFTIPDLDDLEFEPDHEYPGTNINFDDSIVLLDIDQLRFEKFPTSSYMTRKFLGIGKQEVTFAVCPSCNTLYKVTEILPTGHKCTHVEYPNHSMRNQRRPCGTELTNKILVNNGFVRRPKMLFPIPSLKMQIMTMYQRSGFKELLQKWTNRITEM</sequence>
<keyword evidence="3" id="KW-1185">Reference proteome</keyword>
<dbReference type="AlphaFoldDB" id="A0A9N9EK75"/>
<gene>
    <name evidence="2" type="ORF">FCALED_LOCUS12468</name>
</gene>
<dbReference type="Proteomes" id="UP000789570">
    <property type="component" value="Unassembled WGS sequence"/>
</dbReference>
<comment type="caution">
    <text evidence="2">The sequence shown here is derived from an EMBL/GenBank/DDBJ whole genome shotgun (WGS) entry which is preliminary data.</text>
</comment>
<name>A0A9N9EK75_9GLOM</name>
<protein>
    <submittedName>
        <fullName evidence="2">11804_t:CDS:1</fullName>
    </submittedName>
</protein>
<feature type="region of interest" description="Disordered" evidence="1">
    <location>
        <begin position="1"/>
        <end position="22"/>
    </location>
</feature>
<feature type="region of interest" description="Disordered" evidence="1">
    <location>
        <begin position="50"/>
        <end position="69"/>
    </location>
</feature>
<feature type="non-terminal residue" evidence="2">
    <location>
        <position position="1"/>
    </location>
</feature>
<dbReference type="EMBL" id="CAJVPQ010006084">
    <property type="protein sequence ID" value="CAG8680348.1"/>
    <property type="molecule type" value="Genomic_DNA"/>
</dbReference>
<reference evidence="2" key="1">
    <citation type="submission" date="2021-06" db="EMBL/GenBank/DDBJ databases">
        <authorList>
            <person name="Kallberg Y."/>
            <person name="Tangrot J."/>
            <person name="Rosling A."/>
        </authorList>
    </citation>
    <scope>NUCLEOTIDE SEQUENCE</scope>
    <source>
        <strain evidence="2">UK204</strain>
    </source>
</reference>
<evidence type="ECO:0000256" key="1">
    <source>
        <dbReference type="SAM" id="MobiDB-lite"/>
    </source>
</evidence>
<evidence type="ECO:0000313" key="3">
    <source>
        <dbReference type="Proteomes" id="UP000789570"/>
    </source>
</evidence>
<feature type="compositionally biased region" description="Polar residues" evidence="1">
    <location>
        <begin position="50"/>
        <end position="62"/>
    </location>
</feature>